<dbReference type="RefSeq" id="WP_037518109.1">
    <property type="nucleotide sequence ID" value="NZ_JGVR01000005.1"/>
</dbReference>
<feature type="domain" description="Thioesterase" evidence="3">
    <location>
        <begin position="64"/>
        <end position="139"/>
    </location>
</feature>
<dbReference type="GO" id="GO:0047617">
    <property type="term" value="F:fatty acyl-CoA hydrolase activity"/>
    <property type="evidence" value="ECO:0007669"/>
    <property type="project" value="InterPro"/>
</dbReference>
<dbReference type="Gene3D" id="3.10.129.10">
    <property type="entry name" value="Hotdog Thioesterase"/>
    <property type="match status" value="1"/>
</dbReference>
<evidence type="ECO:0000256" key="2">
    <source>
        <dbReference type="ARBA" id="ARBA00022801"/>
    </source>
</evidence>
<sequence>MTSDGVAGGRPLNEGKWSGWTAWHDPHPDTFLQAIGRGYMRGLGEKKAHVALETRTSHRNRVDTLHGGFLAAFADHAYFGALWAMGHQGQVNGVTIDLSMQYLGAGKVGPDLLAEVELLRETGRLMFLRMLITQEGEPVAASTATLRKAPKAQ</sequence>
<accession>A0A084EQ99</accession>
<protein>
    <submittedName>
        <fullName evidence="4">Phenylacetic acid degradation protein</fullName>
    </submittedName>
</protein>
<dbReference type="Proteomes" id="UP000028534">
    <property type="component" value="Unassembled WGS sequence"/>
</dbReference>
<dbReference type="eggNOG" id="COG2050">
    <property type="taxonomic scope" value="Bacteria"/>
</dbReference>
<dbReference type="InterPro" id="IPR006683">
    <property type="entry name" value="Thioestr_dom"/>
</dbReference>
<dbReference type="CDD" id="cd03443">
    <property type="entry name" value="PaaI_thioesterase"/>
    <property type="match status" value="1"/>
</dbReference>
<dbReference type="EMBL" id="JGVR01000005">
    <property type="protein sequence ID" value="KEZ20141.1"/>
    <property type="molecule type" value="Genomic_DNA"/>
</dbReference>
<comment type="similarity">
    <text evidence="1">Belongs to the thioesterase PaaI family.</text>
</comment>
<keyword evidence="2" id="KW-0378">Hydrolase</keyword>
<name>A0A084EQ99_SPHYA</name>
<dbReference type="SUPFAM" id="SSF54637">
    <property type="entry name" value="Thioesterase/thiol ester dehydrase-isomerase"/>
    <property type="match status" value="1"/>
</dbReference>
<evidence type="ECO:0000313" key="5">
    <source>
        <dbReference type="Proteomes" id="UP000028534"/>
    </source>
</evidence>
<dbReference type="STRING" id="13690.AX777_11320"/>
<organism evidence="4 5">
    <name type="scientific">Sphingobium yanoikuyae</name>
    <name type="common">Sphingomonas yanoikuyae</name>
    <dbReference type="NCBI Taxonomy" id="13690"/>
    <lineage>
        <taxon>Bacteria</taxon>
        <taxon>Pseudomonadati</taxon>
        <taxon>Pseudomonadota</taxon>
        <taxon>Alphaproteobacteria</taxon>
        <taxon>Sphingomonadales</taxon>
        <taxon>Sphingomonadaceae</taxon>
        <taxon>Sphingobium</taxon>
    </lineage>
</organism>
<evidence type="ECO:0000259" key="3">
    <source>
        <dbReference type="Pfam" id="PF03061"/>
    </source>
</evidence>
<gene>
    <name evidence="4" type="ORF">CP98_01346</name>
</gene>
<dbReference type="PANTHER" id="PTHR21660:SF1">
    <property type="entry name" value="ACYL-COENZYME A THIOESTERASE 13"/>
    <property type="match status" value="1"/>
</dbReference>
<evidence type="ECO:0000256" key="1">
    <source>
        <dbReference type="ARBA" id="ARBA00008324"/>
    </source>
</evidence>
<comment type="caution">
    <text evidence="4">The sequence shown here is derived from an EMBL/GenBank/DDBJ whole genome shotgun (WGS) entry which is preliminary data.</text>
</comment>
<dbReference type="InterPro" id="IPR029069">
    <property type="entry name" value="HotDog_dom_sf"/>
</dbReference>
<dbReference type="PANTHER" id="PTHR21660">
    <property type="entry name" value="THIOESTERASE SUPERFAMILY MEMBER-RELATED"/>
    <property type="match status" value="1"/>
</dbReference>
<evidence type="ECO:0000313" key="4">
    <source>
        <dbReference type="EMBL" id="KEZ20141.1"/>
    </source>
</evidence>
<dbReference type="Pfam" id="PF03061">
    <property type="entry name" value="4HBT"/>
    <property type="match status" value="1"/>
</dbReference>
<dbReference type="PATRIC" id="fig|13690.10.peg.1389"/>
<reference evidence="4 5" key="1">
    <citation type="submission" date="2014-03" db="EMBL/GenBank/DDBJ databases">
        <title>Genome sequence of Sphingobium yanoikuyae B1.</title>
        <authorList>
            <person name="Gan H.M."/>
            <person name="Gan H.Y."/>
            <person name="Savka M.A."/>
        </authorList>
    </citation>
    <scope>NUCLEOTIDE SEQUENCE [LARGE SCALE GENOMIC DNA]</scope>
    <source>
        <strain evidence="4 5">B1</strain>
    </source>
</reference>
<dbReference type="InterPro" id="IPR039298">
    <property type="entry name" value="ACOT13"/>
</dbReference>
<dbReference type="AlphaFoldDB" id="A0A084EQ99"/>
<proteinExistence type="inferred from homology"/>